<dbReference type="GeneTree" id="ENSGT01000000216476"/>
<keyword evidence="2" id="KW-0687">Ribonucleoprotein</keyword>
<dbReference type="AlphaFoldDB" id="A0A803VRC5"/>
<protein>
    <submittedName>
        <fullName evidence="3">Uncharacterized protein</fullName>
    </submittedName>
</protein>
<dbReference type="Gene3D" id="2.20.25.30">
    <property type="match status" value="1"/>
</dbReference>
<dbReference type="GO" id="GO:0044391">
    <property type="term" value="C:ribosomal subunit"/>
    <property type="evidence" value="ECO:0007669"/>
    <property type="project" value="UniProtKB-ARBA"/>
</dbReference>
<evidence type="ECO:0000313" key="3">
    <source>
        <dbReference type="Ensembl" id="ENSFALP00000025281.1"/>
    </source>
</evidence>
<sequence length="71" mass="8031">RKERTKGDGQLLNVEAVGNYWAPYGTSLRSRVKITGIKQLARYPHFLCSEIQIKAAIAGCVSTYNLPRMYQ</sequence>
<keyword evidence="1" id="KW-0689">Ribosomal protein</keyword>
<dbReference type="Proteomes" id="UP000016665">
    <property type="component" value="Chromosome 12"/>
</dbReference>
<dbReference type="GO" id="GO:0003735">
    <property type="term" value="F:structural constituent of ribosome"/>
    <property type="evidence" value="ECO:0007669"/>
    <property type="project" value="InterPro"/>
</dbReference>
<reference evidence="3" key="2">
    <citation type="submission" date="2025-08" db="UniProtKB">
        <authorList>
            <consortium name="Ensembl"/>
        </authorList>
    </citation>
    <scope>IDENTIFICATION</scope>
</reference>
<reference evidence="3" key="3">
    <citation type="submission" date="2025-09" db="UniProtKB">
        <authorList>
            <consortium name="Ensembl"/>
        </authorList>
    </citation>
    <scope>IDENTIFICATION</scope>
</reference>
<keyword evidence="4" id="KW-1185">Reference proteome</keyword>
<name>A0A803VRC5_FICAL</name>
<dbReference type="GO" id="GO:0006412">
    <property type="term" value="P:translation"/>
    <property type="evidence" value="ECO:0007669"/>
    <property type="project" value="InterPro"/>
</dbReference>
<evidence type="ECO:0000313" key="4">
    <source>
        <dbReference type="Proteomes" id="UP000016665"/>
    </source>
</evidence>
<organism evidence="3 4">
    <name type="scientific">Ficedula albicollis</name>
    <name type="common">Collared flycatcher</name>
    <name type="synonym">Muscicapa albicollis</name>
    <dbReference type="NCBI Taxonomy" id="59894"/>
    <lineage>
        <taxon>Eukaryota</taxon>
        <taxon>Metazoa</taxon>
        <taxon>Chordata</taxon>
        <taxon>Craniata</taxon>
        <taxon>Vertebrata</taxon>
        <taxon>Euteleostomi</taxon>
        <taxon>Archelosauria</taxon>
        <taxon>Archosauria</taxon>
        <taxon>Dinosauria</taxon>
        <taxon>Saurischia</taxon>
        <taxon>Theropoda</taxon>
        <taxon>Coelurosauria</taxon>
        <taxon>Aves</taxon>
        <taxon>Neognathae</taxon>
        <taxon>Neoaves</taxon>
        <taxon>Telluraves</taxon>
        <taxon>Australaves</taxon>
        <taxon>Passeriformes</taxon>
        <taxon>Muscicapidae</taxon>
        <taxon>Ficedula</taxon>
    </lineage>
</organism>
<proteinExistence type="predicted"/>
<dbReference type="InterPro" id="IPR011331">
    <property type="entry name" value="Ribosomal_eL37/eL43"/>
</dbReference>
<evidence type="ECO:0000256" key="2">
    <source>
        <dbReference type="ARBA" id="ARBA00023274"/>
    </source>
</evidence>
<accession>A0A803VRC5</accession>
<dbReference type="Ensembl" id="ENSFALT00000038027.1">
    <property type="protein sequence ID" value="ENSFALP00000025281.1"/>
    <property type="gene ID" value="ENSFALG00000027507.1"/>
</dbReference>
<evidence type="ECO:0000256" key="1">
    <source>
        <dbReference type="ARBA" id="ARBA00022980"/>
    </source>
</evidence>
<reference evidence="3 4" key="1">
    <citation type="journal article" date="2012" name="Nature">
        <title>The genomic landscape of species divergence in Ficedula flycatchers.</title>
        <authorList>
            <person name="Ellegren H."/>
            <person name="Smeds L."/>
            <person name="Burri R."/>
            <person name="Olason P.I."/>
            <person name="Backstrom N."/>
            <person name="Kawakami T."/>
            <person name="Kunstner A."/>
            <person name="Makinen H."/>
            <person name="Nadachowska-Brzyska K."/>
            <person name="Qvarnstrom A."/>
            <person name="Uebbing S."/>
            <person name="Wolf J.B."/>
        </authorList>
    </citation>
    <scope>NUCLEOTIDE SEQUENCE [LARGE SCALE GENOMIC DNA]</scope>
</reference>